<comment type="caution">
    <text evidence="2">The sequence shown here is derived from an EMBL/GenBank/DDBJ whole genome shotgun (WGS) entry which is preliminary data.</text>
</comment>
<dbReference type="SMART" id="SM00671">
    <property type="entry name" value="SEL1"/>
    <property type="match status" value="18"/>
</dbReference>
<comment type="similarity">
    <text evidence="1">Belongs to the sel-1 family.</text>
</comment>
<sequence length="1025" mass="117812">MSDNSDYNAEQLYKKGKKLYWRDEFDLALETFMDAIDQYHHPNSYYYVGIMHRKGKGTVKNYAKALKYYIKAVQKGVTAAVLPIAHIFYHGGFGVRRDYRKAMKVYLFADSIASEFSDTDISKTHYYIGMMHFYGYSTHTDYNSALMCLESSANNGHIDASCGVAQSYLSCNDLRQQLKLGFEWLLKAAKGGHTKAQESMVYFYQMYNNPRDYKELLYWLKQFADAPDKKTEYYRSCFEMQYMIGIIYKRGLDVPVDLNLALHWIKKSAAGGFKSGILEIGLMCYFDGVFGPKQEVAGLKWLIELAIEGHAYAQTELGNRLCQDSSVFCNYELAMHLFKRAEKCNCDSIAQYGIGNMYKQGWGVVIDYDIAFKWFKKAAKQKNSKAQHALGIMYAEGKSVLQNWKKAVFWYNTSVNTDDNPEAQYDLSQCYYKGQGVTENTCLGLQLLKRSAEQGNSNAQDRLRVMYDKGEFTETNSREALELLLKPAANDVSSDSLYTIGKMFHSGSIVRKNFVLAFEYYTRSAEKGNKDATEELKRLQLDESIDSVDKGPDDIDFILSSLKIIFNHDTAAQRKINSAIYFHVENTRSTILLETDESPKFFHVENTETTVINNNDEGPHFFHVENTKPAIVKTRARASRFSRITKYGIHRDFQKSLYWFKQAAVVDNRDINEHIKCYKAHYLIGLVYKHGLGVPVDLKLALRWFESSSNGNYGIGRLEKGLMNYFSGEFGPKREEKGLRWLKKLAKNNSAYAQAELGIRLCRDRSAYRNYEEAMTWLKEAVNYNGNTIAQWGIGNMYKHGWGVEINYATAIEWYKKAADCDESRAQHALGKMYAEGKGVTQDWEKAVFWYKKAVENDGNPEAQYDLLQCYYRGQGVRKNTRLSLELITLLAEQGNGDAIEELKRLEPGENSGKRTFSVNKNADQSDYMLSSLKISNQDDDAKFFHVEDNSNDTMSETEEENPKFFNVDDTSPKFFHVEDNSNDTMSETEEEDQKFINVDDTPSKFFHVEYTPNKFFHVKDTSSY</sequence>
<protein>
    <recommendedName>
        <fullName evidence="4">HCP-like protein</fullName>
    </recommendedName>
</protein>
<dbReference type="InterPro" id="IPR006597">
    <property type="entry name" value="Sel1-like"/>
</dbReference>
<evidence type="ECO:0000313" key="3">
    <source>
        <dbReference type="Proteomes" id="UP000603453"/>
    </source>
</evidence>
<accession>A0A8H7V4H9</accession>
<name>A0A8H7V4H9_9FUNG</name>
<dbReference type="EMBL" id="JAEPRD010000075">
    <property type="protein sequence ID" value="KAG2201099.1"/>
    <property type="molecule type" value="Genomic_DNA"/>
</dbReference>
<dbReference type="PANTHER" id="PTHR11102">
    <property type="entry name" value="SEL-1-LIKE PROTEIN"/>
    <property type="match status" value="1"/>
</dbReference>
<evidence type="ECO:0000256" key="1">
    <source>
        <dbReference type="ARBA" id="ARBA00038101"/>
    </source>
</evidence>
<dbReference type="InterPro" id="IPR011990">
    <property type="entry name" value="TPR-like_helical_dom_sf"/>
</dbReference>
<reference evidence="2" key="1">
    <citation type="submission" date="2020-12" db="EMBL/GenBank/DDBJ databases">
        <title>Metabolic potential, ecology and presence of endohyphal bacteria is reflected in genomic diversity of Mucoromycotina.</title>
        <authorList>
            <person name="Muszewska A."/>
            <person name="Okrasinska A."/>
            <person name="Steczkiewicz K."/>
            <person name="Drgas O."/>
            <person name="Orlowska M."/>
            <person name="Perlinska-Lenart U."/>
            <person name="Aleksandrzak-Piekarczyk T."/>
            <person name="Szatraj K."/>
            <person name="Zielenkiewicz U."/>
            <person name="Pilsyk S."/>
            <person name="Malc E."/>
            <person name="Mieczkowski P."/>
            <person name="Kruszewska J.S."/>
            <person name="Biernat P."/>
            <person name="Pawlowska J."/>
        </authorList>
    </citation>
    <scope>NUCLEOTIDE SEQUENCE</scope>
    <source>
        <strain evidence="2">WA0000017839</strain>
    </source>
</reference>
<dbReference type="Gene3D" id="1.25.40.10">
    <property type="entry name" value="Tetratricopeptide repeat domain"/>
    <property type="match status" value="5"/>
</dbReference>
<dbReference type="OrthoDB" id="2384430at2759"/>
<gene>
    <name evidence="2" type="ORF">INT47_010851</name>
</gene>
<dbReference type="Pfam" id="PF08238">
    <property type="entry name" value="Sel1"/>
    <property type="match status" value="19"/>
</dbReference>
<evidence type="ECO:0000313" key="2">
    <source>
        <dbReference type="EMBL" id="KAG2201099.1"/>
    </source>
</evidence>
<dbReference type="Proteomes" id="UP000603453">
    <property type="component" value="Unassembled WGS sequence"/>
</dbReference>
<dbReference type="AlphaFoldDB" id="A0A8H7V4H9"/>
<evidence type="ECO:0008006" key="4">
    <source>
        <dbReference type="Google" id="ProtNLM"/>
    </source>
</evidence>
<dbReference type="SUPFAM" id="SSF81901">
    <property type="entry name" value="HCP-like"/>
    <property type="match status" value="4"/>
</dbReference>
<keyword evidence="3" id="KW-1185">Reference proteome</keyword>
<organism evidence="2 3">
    <name type="scientific">Mucor saturninus</name>
    <dbReference type="NCBI Taxonomy" id="64648"/>
    <lineage>
        <taxon>Eukaryota</taxon>
        <taxon>Fungi</taxon>
        <taxon>Fungi incertae sedis</taxon>
        <taxon>Mucoromycota</taxon>
        <taxon>Mucoromycotina</taxon>
        <taxon>Mucoromycetes</taxon>
        <taxon>Mucorales</taxon>
        <taxon>Mucorineae</taxon>
        <taxon>Mucoraceae</taxon>
        <taxon>Mucor</taxon>
    </lineage>
</organism>
<dbReference type="InterPro" id="IPR050767">
    <property type="entry name" value="Sel1_AlgK"/>
</dbReference>
<dbReference type="PANTHER" id="PTHR11102:SF160">
    <property type="entry name" value="ERAD-ASSOCIATED E3 UBIQUITIN-PROTEIN LIGASE COMPONENT HRD3"/>
    <property type="match status" value="1"/>
</dbReference>
<proteinExistence type="inferred from homology"/>